<dbReference type="GO" id="GO:0005524">
    <property type="term" value="F:ATP binding"/>
    <property type="evidence" value="ECO:0007669"/>
    <property type="project" value="UniProtKB-KW"/>
</dbReference>
<sequence length="328" mass="34367">MAMVTAEQVRSSVGAWTISRLLRRDVTVHGHLPALTGADGVTRTWSQLGEEVLAVAGGLSALGLRRGERMLLGPATRPEHWVVDLASVQLGAIPCTVDAALGPDQLHRIARDSGATVVVLTGPAELTRWAPALAAMPALRGVVVLDGDGHTRYADLLTAGHDAPLTEDSQDDPVAVVHTVADPAGVVVSHRDVLHRCVTQELARPTAPHPRTVAHLPLTHVEDRVLGLYLPVYSAGHVTVCQDPDRLAETLTTVAPQAFLGAPPAWERLATLIRHVLSTVDCSVPADETVLAPLRARLGLDGTVRFGGGAPPEVLDLLAGLGLPVGGA</sequence>
<evidence type="ECO:0000256" key="2">
    <source>
        <dbReference type="ARBA" id="ARBA00022840"/>
    </source>
</evidence>
<name>A0A7Z1AZG2_9PSEU</name>
<evidence type="ECO:0000259" key="3">
    <source>
        <dbReference type="Pfam" id="PF00501"/>
    </source>
</evidence>
<keyword evidence="1" id="KW-0547">Nucleotide-binding</keyword>
<dbReference type="AlphaFoldDB" id="A0A7Z1AZG2"/>
<proteinExistence type="predicted"/>
<evidence type="ECO:0000313" key="4">
    <source>
        <dbReference type="EMBL" id="OLF12053.1"/>
    </source>
</evidence>
<protein>
    <recommendedName>
        <fullName evidence="3">AMP-dependent synthetase/ligase domain-containing protein</fullName>
    </recommendedName>
</protein>
<evidence type="ECO:0000256" key="1">
    <source>
        <dbReference type="ARBA" id="ARBA00022741"/>
    </source>
</evidence>
<gene>
    <name evidence="4" type="ORF">BLA60_08490</name>
</gene>
<evidence type="ECO:0000313" key="5">
    <source>
        <dbReference type="Proteomes" id="UP000185696"/>
    </source>
</evidence>
<dbReference type="InterPro" id="IPR000873">
    <property type="entry name" value="AMP-dep_synth/lig_dom"/>
</dbReference>
<dbReference type="InterPro" id="IPR042099">
    <property type="entry name" value="ANL_N_sf"/>
</dbReference>
<dbReference type="PANTHER" id="PTHR43272">
    <property type="entry name" value="LONG-CHAIN-FATTY-ACID--COA LIGASE"/>
    <property type="match status" value="1"/>
</dbReference>
<dbReference type="SUPFAM" id="SSF56801">
    <property type="entry name" value="Acetyl-CoA synthetase-like"/>
    <property type="match status" value="1"/>
</dbReference>
<organism evidence="4 5">
    <name type="scientific">Actinophytocola xinjiangensis</name>
    <dbReference type="NCBI Taxonomy" id="485602"/>
    <lineage>
        <taxon>Bacteria</taxon>
        <taxon>Bacillati</taxon>
        <taxon>Actinomycetota</taxon>
        <taxon>Actinomycetes</taxon>
        <taxon>Pseudonocardiales</taxon>
        <taxon>Pseudonocardiaceae</taxon>
    </lineage>
</organism>
<dbReference type="EMBL" id="MSIF01000003">
    <property type="protein sequence ID" value="OLF12053.1"/>
    <property type="molecule type" value="Genomic_DNA"/>
</dbReference>
<keyword evidence="2" id="KW-0067">ATP-binding</keyword>
<dbReference type="GO" id="GO:0016020">
    <property type="term" value="C:membrane"/>
    <property type="evidence" value="ECO:0007669"/>
    <property type="project" value="TreeGrafter"/>
</dbReference>
<keyword evidence="5" id="KW-1185">Reference proteome</keyword>
<dbReference type="Pfam" id="PF00501">
    <property type="entry name" value="AMP-binding"/>
    <property type="match status" value="1"/>
</dbReference>
<accession>A0A7Z1AZG2</accession>
<reference evidence="4 5" key="1">
    <citation type="submission" date="2016-12" db="EMBL/GenBank/DDBJ databases">
        <title>The draft genome sequence of Actinophytocola xinjiangensis.</title>
        <authorList>
            <person name="Wang W."/>
            <person name="Yuan L."/>
        </authorList>
    </citation>
    <scope>NUCLEOTIDE SEQUENCE [LARGE SCALE GENOMIC DNA]</scope>
    <source>
        <strain evidence="4 5">CGMCC 4.4663</strain>
    </source>
</reference>
<dbReference type="Gene3D" id="3.40.50.12780">
    <property type="entry name" value="N-terminal domain of ligase-like"/>
    <property type="match status" value="1"/>
</dbReference>
<dbReference type="OrthoDB" id="5240489at2"/>
<feature type="domain" description="AMP-dependent synthetase/ligase" evidence="3">
    <location>
        <begin position="23"/>
        <end position="277"/>
    </location>
</feature>
<dbReference type="Proteomes" id="UP000185696">
    <property type="component" value="Unassembled WGS sequence"/>
</dbReference>
<dbReference type="PANTHER" id="PTHR43272:SF33">
    <property type="entry name" value="AMP-BINDING DOMAIN-CONTAINING PROTEIN-RELATED"/>
    <property type="match status" value="1"/>
</dbReference>
<comment type="caution">
    <text evidence="4">The sequence shown here is derived from an EMBL/GenBank/DDBJ whole genome shotgun (WGS) entry which is preliminary data.</text>
</comment>
<dbReference type="GO" id="GO:0004467">
    <property type="term" value="F:long-chain fatty acid-CoA ligase activity"/>
    <property type="evidence" value="ECO:0007669"/>
    <property type="project" value="TreeGrafter"/>
</dbReference>